<dbReference type="InterPro" id="IPR036390">
    <property type="entry name" value="WH_DNA-bd_sf"/>
</dbReference>
<dbReference type="PROSITE" id="PS01117">
    <property type="entry name" value="HTH_MARR_1"/>
    <property type="match status" value="1"/>
</dbReference>
<evidence type="ECO:0000256" key="1">
    <source>
        <dbReference type="ARBA" id="ARBA00023015"/>
    </source>
</evidence>
<keyword evidence="1" id="KW-0805">Transcription regulation</keyword>
<reference evidence="5 6" key="1">
    <citation type="submission" date="2017-11" db="EMBL/GenBank/DDBJ databases">
        <title>Draft genome sequence of Rhizobiales bacterium SY3-13.</title>
        <authorList>
            <person name="Sun C."/>
        </authorList>
    </citation>
    <scope>NUCLEOTIDE SEQUENCE [LARGE SCALE GENOMIC DNA]</scope>
    <source>
        <strain evidence="5 6">SY3-13</strain>
    </source>
</reference>
<comment type="caution">
    <text evidence="5">The sequence shown here is derived from an EMBL/GenBank/DDBJ whole genome shotgun (WGS) entry which is preliminary data.</text>
</comment>
<dbReference type="InterPro" id="IPR039422">
    <property type="entry name" value="MarR/SlyA-like"/>
</dbReference>
<accession>A0A2M9FYY7</accession>
<protein>
    <submittedName>
        <fullName evidence="5">MarR family transcriptional regulator</fullName>
    </submittedName>
</protein>
<dbReference type="PANTHER" id="PTHR33164">
    <property type="entry name" value="TRANSCRIPTIONAL REGULATOR, MARR FAMILY"/>
    <property type="match status" value="1"/>
</dbReference>
<dbReference type="Gene3D" id="1.10.10.10">
    <property type="entry name" value="Winged helix-like DNA-binding domain superfamily/Winged helix DNA-binding domain"/>
    <property type="match status" value="1"/>
</dbReference>
<dbReference type="PROSITE" id="PS50995">
    <property type="entry name" value="HTH_MARR_2"/>
    <property type="match status" value="1"/>
</dbReference>
<evidence type="ECO:0000313" key="6">
    <source>
        <dbReference type="Proteomes" id="UP000229498"/>
    </source>
</evidence>
<dbReference type="PRINTS" id="PR00598">
    <property type="entry name" value="HTHMARR"/>
</dbReference>
<dbReference type="AlphaFoldDB" id="A0A2M9FYY7"/>
<dbReference type="EMBL" id="PHIG01000039">
    <property type="protein sequence ID" value="PJK28672.1"/>
    <property type="molecule type" value="Genomic_DNA"/>
</dbReference>
<proteinExistence type="predicted"/>
<gene>
    <name evidence="5" type="ORF">CVT23_15115</name>
</gene>
<keyword evidence="3" id="KW-0804">Transcription</keyword>
<name>A0A2M9FYY7_9PROT</name>
<evidence type="ECO:0000256" key="3">
    <source>
        <dbReference type="ARBA" id="ARBA00023163"/>
    </source>
</evidence>
<feature type="domain" description="HTH marR-type" evidence="4">
    <location>
        <begin position="8"/>
        <end position="140"/>
    </location>
</feature>
<sequence length="147" mass="17070">MMSADPLDRNLEFLVNDVARLMRREYGRRVKGMNLTRSQWWVMVHLIRFDGCNQTQLAEELDVGKVALGGLLDRLESRGWIERRPDPDDRRAKRVYLTEAGRPLIAEMQEKARGVHRLIISGMDRGDQDRLVDLLLQAKNNLVERTS</sequence>
<organism evidence="5 6">
    <name type="scientific">Minwuia thermotolerans</name>
    <dbReference type="NCBI Taxonomy" id="2056226"/>
    <lineage>
        <taxon>Bacteria</taxon>
        <taxon>Pseudomonadati</taxon>
        <taxon>Pseudomonadota</taxon>
        <taxon>Alphaproteobacteria</taxon>
        <taxon>Minwuiales</taxon>
        <taxon>Minwuiaceae</taxon>
        <taxon>Minwuia</taxon>
    </lineage>
</organism>
<dbReference type="GO" id="GO:0003700">
    <property type="term" value="F:DNA-binding transcription factor activity"/>
    <property type="evidence" value="ECO:0007669"/>
    <property type="project" value="InterPro"/>
</dbReference>
<keyword evidence="6" id="KW-1185">Reference proteome</keyword>
<dbReference type="SMART" id="SM00347">
    <property type="entry name" value="HTH_MARR"/>
    <property type="match status" value="1"/>
</dbReference>
<dbReference type="GO" id="GO:0006950">
    <property type="term" value="P:response to stress"/>
    <property type="evidence" value="ECO:0007669"/>
    <property type="project" value="TreeGrafter"/>
</dbReference>
<dbReference type="OrthoDB" id="511972at2"/>
<dbReference type="PANTHER" id="PTHR33164:SF64">
    <property type="entry name" value="TRANSCRIPTIONAL REGULATOR SLYA"/>
    <property type="match status" value="1"/>
</dbReference>
<dbReference type="InterPro" id="IPR036388">
    <property type="entry name" value="WH-like_DNA-bd_sf"/>
</dbReference>
<dbReference type="SUPFAM" id="SSF46785">
    <property type="entry name" value="Winged helix' DNA-binding domain"/>
    <property type="match status" value="1"/>
</dbReference>
<evidence type="ECO:0000256" key="2">
    <source>
        <dbReference type="ARBA" id="ARBA00023125"/>
    </source>
</evidence>
<dbReference type="InterPro" id="IPR023187">
    <property type="entry name" value="Tscrpt_reg_MarR-type_CS"/>
</dbReference>
<dbReference type="Pfam" id="PF12802">
    <property type="entry name" value="MarR_2"/>
    <property type="match status" value="1"/>
</dbReference>
<dbReference type="Proteomes" id="UP000229498">
    <property type="component" value="Unassembled WGS sequence"/>
</dbReference>
<dbReference type="InterPro" id="IPR000835">
    <property type="entry name" value="HTH_MarR-typ"/>
</dbReference>
<keyword evidence="2" id="KW-0238">DNA-binding</keyword>
<dbReference type="GO" id="GO:0003677">
    <property type="term" value="F:DNA binding"/>
    <property type="evidence" value="ECO:0007669"/>
    <property type="project" value="UniProtKB-KW"/>
</dbReference>
<evidence type="ECO:0000313" key="5">
    <source>
        <dbReference type="EMBL" id="PJK28672.1"/>
    </source>
</evidence>
<evidence type="ECO:0000259" key="4">
    <source>
        <dbReference type="PROSITE" id="PS50995"/>
    </source>
</evidence>